<dbReference type="EMBL" id="JADKFW010000021">
    <property type="protein sequence ID" value="MBK9719774.1"/>
    <property type="molecule type" value="Genomic_DNA"/>
</dbReference>
<dbReference type="Pfam" id="PF04134">
    <property type="entry name" value="DCC1-like"/>
    <property type="match status" value="1"/>
</dbReference>
<dbReference type="PANTHER" id="PTHR33639">
    <property type="entry name" value="THIOL-DISULFIDE OXIDOREDUCTASE DCC"/>
    <property type="match status" value="1"/>
</dbReference>
<reference evidence="1 2" key="1">
    <citation type="submission" date="2020-10" db="EMBL/GenBank/DDBJ databases">
        <title>Connecting structure to function with the recovery of over 1000 high-quality activated sludge metagenome-assembled genomes encoding full-length rRNA genes using long-read sequencing.</title>
        <authorList>
            <person name="Singleton C.M."/>
            <person name="Petriglieri F."/>
            <person name="Kristensen J.M."/>
            <person name="Kirkegaard R.H."/>
            <person name="Michaelsen T.Y."/>
            <person name="Andersen M.H."/>
            <person name="Karst S.M."/>
            <person name="Dueholm M.S."/>
            <person name="Nielsen P.H."/>
            <person name="Albertsen M."/>
        </authorList>
    </citation>
    <scope>NUCLEOTIDE SEQUENCE [LARGE SCALE GENOMIC DNA]</scope>
    <source>
        <strain evidence="1">Ribe_18-Q3-R11-54_BAT3C.373</strain>
    </source>
</reference>
<gene>
    <name evidence="1" type="ORF">IPO85_20110</name>
</gene>
<dbReference type="Proteomes" id="UP000808349">
    <property type="component" value="Unassembled WGS sequence"/>
</dbReference>
<evidence type="ECO:0000313" key="1">
    <source>
        <dbReference type="EMBL" id="MBK9719774.1"/>
    </source>
</evidence>
<dbReference type="InterPro" id="IPR052927">
    <property type="entry name" value="DCC_oxidoreductase"/>
</dbReference>
<name>A0A9D7SD79_9BACT</name>
<proteinExistence type="predicted"/>
<dbReference type="AlphaFoldDB" id="A0A9D7SD79"/>
<dbReference type="InterPro" id="IPR007263">
    <property type="entry name" value="DCC1-like"/>
</dbReference>
<dbReference type="PANTHER" id="PTHR33639:SF2">
    <property type="entry name" value="DUF393 DOMAIN-CONTAINING PROTEIN"/>
    <property type="match status" value="1"/>
</dbReference>
<protein>
    <submittedName>
        <fullName evidence="1">DUF393 domain-containing protein</fullName>
    </submittedName>
</protein>
<comment type="caution">
    <text evidence="1">The sequence shown here is derived from an EMBL/GenBank/DDBJ whole genome shotgun (WGS) entry which is preliminary data.</text>
</comment>
<sequence length="139" mass="15822">MIADTGELKHVILYDGVCNYCDAIVQFLIRVDKKNVFKFAHITSQTGSKILNKFGIDSNLHDSFIYVKDQEYYMYSDGAGQVLIQLGGAYAVMGKILLAIPLTIRDAIYKWVARNRYKLFGRKQSCDIPSQSKLDKFLI</sequence>
<dbReference type="GO" id="GO:0015035">
    <property type="term" value="F:protein-disulfide reductase activity"/>
    <property type="evidence" value="ECO:0007669"/>
    <property type="project" value="InterPro"/>
</dbReference>
<organism evidence="1 2">
    <name type="scientific">Candidatus Defluviibacterium haderslevense</name>
    <dbReference type="NCBI Taxonomy" id="2981993"/>
    <lineage>
        <taxon>Bacteria</taxon>
        <taxon>Pseudomonadati</taxon>
        <taxon>Bacteroidota</taxon>
        <taxon>Saprospiria</taxon>
        <taxon>Saprospirales</taxon>
        <taxon>Saprospiraceae</taxon>
        <taxon>Candidatus Defluviibacterium</taxon>
    </lineage>
</organism>
<evidence type="ECO:0000313" key="2">
    <source>
        <dbReference type="Proteomes" id="UP000808349"/>
    </source>
</evidence>
<accession>A0A9D7SD79</accession>